<evidence type="ECO:0000313" key="7">
    <source>
        <dbReference type="Proteomes" id="UP000037507"/>
    </source>
</evidence>
<dbReference type="STRING" id="1293045.H663_16795"/>
<dbReference type="RefSeq" id="WP_053175436.1">
    <property type="nucleotide sequence ID" value="NZ_LFYT02000014.1"/>
</dbReference>
<protein>
    <submittedName>
        <fullName evidence="6">Gamma-glutamyltransferase</fullName>
    </submittedName>
</protein>
<dbReference type="SUPFAM" id="SSF56235">
    <property type="entry name" value="N-terminal nucleophile aminohydrolases (Ntn hydrolases)"/>
    <property type="match status" value="1"/>
</dbReference>
<dbReference type="InterPro" id="IPR051792">
    <property type="entry name" value="GGT_bact"/>
</dbReference>
<keyword evidence="5" id="KW-0732">Signal</keyword>
<dbReference type="InterPro" id="IPR029055">
    <property type="entry name" value="Ntn_hydrolases_N"/>
</dbReference>
<comment type="caution">
    <text evidence="6">The sequence shown here is derived from an EMBL/GenBank/DDBJ whole genome shotgun (WGS) entry which is preliminary data.</text>
</comment>
<accession>A0A2T7UCQ0</accession>
<keyword evidence="7" id="KW-1185">Reference proteome</keyword>
<gene>
    <name evidence="6" type="ORF">H663_011955</name>
</gene>
<dbReference type="GO" id="GO:0016787">
    <property type="term" value="F:hydrolase activity"/>
    <property type="evidence" value="ECO:0007669"/>
    <property type="project" value="UniProtKB-KW"/>
</dbReference>
<dbReference type="PRINTS" id="PR01210">
    <property type="entry name" value="GGTRANSPTASE"/>
</dbReference>
<evidence type="ECO:0000256" key="4">
    <source>
        <dbReference type="ARBA" id="ARBA00023145"/>
    </source>
</evidence>
<evidence type="ECO:0000256" key="5">
    <source>
        <dbReference type="SAM" id="SignalP"/>
    </source>
</evidence>
<organism evidence="6 7">
    <name type="scientific">Limnohabitans planktonicus II-D5</name>
    <dbReference type="NCBI Taxonomy" id="1293045"/>
    <lineage>
        <taxon>Bacteria</taxon>
        <taxon>Pseudomonadati</taxon>
        <taxon>Pseudomonadota</taxon>
        <taxon>Betaproteobacteria</taxon>
        <taxon>Burkholderiales</taxon>
        <taxon>Comamonadaceae</taxon>
        <taxon>Limnohabitans</taxon>
    </lineage>
</organism>
<dbReference type="PANTHER" id="PTHR43199">
    <property type="entry name" value="GLUTATHIONE HYDROLASE"/>
    <property type="match status" value="1"/>
</dbReference>
<dbReference type="Pfam" id="PF01019">
    <property type="entry name" value="G_glu_transpept"/>
    <property type="match status" value="1"/>
</dbReference>
<keyword evidence="2" id="KW-0808">Transferase</keyword>
<reference evidence="6" key="1">
    <citation type="submission" date="2017-04" db="EMBL/GenBank/DDBJ databases">
        <title>Unexpected and diverse lifestyles within the genus Limnohabitans.</title>
        <authorList>
            <person name="Kasalicky V."/>
            <person name="Mehrshad M."/>
            <person name="Andrei S.-A."/>
            <person name="Salcher M."/>
            <person name="Kratochvilova H."/>
            <person name="Simek K."/>
            <person name="Ghai R."/>
        </authorList>
    </citation>
    <scope>NUCLEOTIDE SEQUENCE [LARGE SCALE GENOMIC DNA]</scope>
    <source>
        <strain evidence="6">II-D5</strain>
    </source>
</reference>
<comment type="similarity">
    <text evidence="1">Belongs to the gamma-glutamyltransferase family.</text>
</comment>
<sequence length="605" mass="64182">MTLSRPYFVLSAITCALLLTACASSNKGNHAASITANQQLLLQPELASGYKEKKGWTHEKFAVAAANPLATDAGYQILRAGGSAVDAAIAVQMVLTLVEPQSSGIGGGAFLLHHDGKQTLAYDGRETAPMAATENLFLGADGKPMAFIDGVVGGRSVGTLGTVRMLELAHAKHGKLPWAKLFEQAIDLAENGFAVSNRLHTLLKAEPHLKKDPVAAAYFYNPQGQAWPEGHVLKNPELAAVFKAMAKDKSKALHEGAVAQAIVDKVQKHPSNPGQLALSDLAAYQPKTRGAFCTDYTAITQITYVICGMPPPSSGAIAVAQILGMTPAMMPQDSLDKGLPNAAWLHRYTEASRLAFADRGLYVADPDFVQAPGGDWKTMVNTAYLSSRAQTIGDKSMKVAKPGHPAPVKTSHAPMPDQIEYGTSHISIVDAQGNAIAMTTTIEAAFGSRLMVKGFLLNNELTDFSFAPKSADGKPIANRVEPGKRPRSSMSPTLVFDKASGKLVASAGSPGGALIIHYTAKALYGMLNWGMSPQEAINLPNFGSTNGPTLLEQKRFPTATLDALRAKDHEISEMDMTSGLQAIKRHLGQLQGGADPRREGVVMGE</sequence>
<feature type="chain" id="PRO_5015742333" evidence="5">
    <location>
        <begin position="32"/>
        <end position="605"/>
    </location>
</feature>
<evidence type="ECO:0000313" key="6">
    <source>
        <dbReference type="EMBL" id="PVE42434.1"/>
    </source>
</evidence>
<evidence type="ECO:0000256" key="3">
    <source>
        <dbReference type="ARBA" id="ARBA00022801"/>
    </source>
</evidence>
<dbReference type="Gene3D" id="1.10.246.130">
    <property type="match status" value="1"/>
</dbReference>
<dbReference type="InterPro" id="IPR043138">
    <property type="entry name" value="GGT_lsub"/>
</dbReference>
<dbReference type="OrthoDB" id="5297205at2"/>
<evidence type="ECO:0000256" key="1">
    <source>
        <dbReference type="ARBA" id="ARBA00009381"/>
    </source>
</evidence>
<dbReference type="PANTHER" id="PTHR43199:SF1">
    <property type="entry name" value="GLUTATHIONE HYDROLASE PROENZYME"/>
    <property type="match status" value="1"/>
</dbReference>
<dbReference type="PROSITE" id="PS51257">
    <property type="entry name" value="PROKAR_LIPOPROTEIN"/>
    <property type="match status" value="1"/>
</dbReference>
<dbReference type="GO" id="GO:0016740">
    <property type="term" value="F:transferase activity"/>
    <property type="evidence" value="ECO:0007669"/>
    <property type="project" value="UniProtKB-KW"/>
</dbReference>
<keyword evidence="4" id="KW-0865">Zymogen</keyword>
<evidence type="ECO:0000256" key="2">
    <source>
        <dbReference type="ARBA" id="ARBA00022679"/>
    </source>
</evidence>
<dbReference type="Gene3D" id="3.60.20.40">
    <property type="match status" value="1"/>
</dbReference>
<dbReference type="EMBL" id="LFYT02000014">
    <property type="protein sequence ID" value="PVE42434.1"/>
    <property type="molecule type" value="Genomic_DNA"/>
</dbReference>
<dbReference type="AlphaFoldDB" id="A0A2T7UCQ0"/>
<proteinExistence type="inferred from homology"/>
<dbReference type="InterPro" id="IPR043137">
    <property type="entry name" value="GGT_ssub_C"/>
</dbReference>
<keyword evidence="3" id="KW-0378">Hydrolase</keyword>
<name>A0A2T7UCQ0_9BURK</name>
<feature type="signal peptide" evidence="5">
    <location>
        <begin position="1"/>
        <end position="31"/>
    </location>
</feature>
<dbReference type="Proteomes" id="UP000037507">
    <property type="component" value="Unassembled WGS sequence"/>
</dbReference>